<comment type="caution">
    <text evidence="1">The sequence shown here is derived from an EMBL/GenBank/DDBJ whole genome shotgun (WGS) entry which is preliminary data.</text>
</comment>
<dbReference type="InterPro" id="IPR045684">
    <property type="entry name" value="DUF6191"/>
</dbReference>
<sequence length="107" mass="11173">MGAGLLVALTLPGLVLLLVALALTEQAWARLGRRSPVTRRDRHALSAGGLDVFSAALAPGREADLEQQRIREVRRQDVEDGAPPRSTVDLDAGVAVLVVGRGGSAGQ</sequence>
<name>A0A7K3VXJ7_9ACTN</name>
<dbReference type="EMBL" id="JAAGWF010000005">
    <property type="protein sequence ID" value="NEK57088.1"/>
    <property type="molecule type" value="Genomic_DNA"/>
</dbReference>
<proteinExistence type="predicted"/>
<reference evidence="1 2" key="1">
    <citation type="submission" date="2020-02" db="EMBL/GenBank/DDBJ databases">
        <title>Geodermatophilus sabuli CPCC 205279 I12A-02694.</title>
        <authorList>
            <person name="Jiang Z."/>
        </authorList>
    </citation>
    <scope>NUCLEOTIDE SEQUENCE [LARGE SCALE GENOMIC DNA]</scope>
    <source>
        <strain evidence="1 2">I12A-02694</strain>
    </source>
</reference>
<dbReference type="Pfam" id="PF19690">
    <property type="entry name" value="DUF6191"/>
    <property type="match status" value="1"/>
</dbReference>
<protein>
    <submittedName>
        <fullName evidence="1">Uncharacterized protein</fullName>
    </submittedName>
</protein>
<dbReference type="AlphaFoldDB" id="A0A7K3VXJ7"/>
<dbReference type="RefSeq" id="WP_163480276.1">
    <property type="nucleotide sequence ID" value="NZ_JAAGWF010000005.1"/>
</dbReference>
<dbReference type="Proteomes" id="UP000470246">
    <property type="component" value="Unassembled WGS sequence"/>
</dbReference>
<evidence type="ECO:0000313" key="2">
    <source>
        <dbReference type="Proteomes" id="UP000470246"/>
    </source>
</evidence>
<gene>
    <name evidence="1" type="ORF">GCU56_04275</name>
</gene>
<keyword evidence="2" id="KW-1185">Reference proteome</keyword>
<accession>A0A7K3VXJ7</accession>
<evidence type="ECO:0000313" key="1">
    <source>
        <dbReference type="EMBL" id="NEK57088.1"/>
    </source>
</evidence>
<organism evidence="1 2">
    <name type="scientific">Geodermatophilus sabuli</name>
    <dbReference type="NCBI Taxonomy" id="1564158"/>
    <lineage>
        <taxon>Bacteria</taxon>
        <taxon>Bacillati</taxon>
        <taxon>Actinomycetota</taxon>
        <taxon>Actinomycetes</taxon>
        <taxon>Geodermatophilales</taxon>
        <taxon>Geodermatophilaceae</taxon>
        <taxon>Geodermatophilus</taxon>
    </lineage>
</organism>